<dbReference type="GO" id="GO:0010333">
    <property type="term" value="F:terpene synthase activity"/>
    <property type="evidence" value="ECO:0007669"/>
    <property type="project" value="InterPro"/>
</dbReference>
<sequence>MTVRSFEPEEANALDYDARTLLQEAFRDYDDHYGLGSMSVALDDGSWESCASEVDGILNTAASLISLKRHAEEPLQMDEISLTELESRIERAIRALASKLASWNVSASTHVGFEIIVPALLEELEKQDIIFDFRGREQLLKINASKLSRFKPAYLYGNVKTTALHSLEAFIGKVDFDRILSTLLKSGYSAAELESLELRKGKDVLAQCFEKEGGTIGFDNVSRYMPQILKCVKFICMCWWENAGSIKDKWNLSYLYPSMLLVESLVTFLTMSDQGHGSGLLDQELESRISVSLCQASLRVMLQQQEDGSWNGSPEQTSYAILTLVQARRVAFFKSITTELDYAIKRGRAFLLASPKHQSVDHLWIEKVSYTSPLLSKAYILAALKGSATQGSPAVGQEPATTDSQLNRLVAFYQRTPLFFRTPSWQLRASLIEASLFEPLLRARHLSIFPRDGLEAPRYLELIPFTWTGSNNRAQTFASASFLLEMMVVSMLNYQADEFMEAVAAPAFAGDLGSLRAHIDRLFTNPRKRSFDVANGVSDMRPSNGVGKRLDNNDKLRPLSRFITHTLTHSAVAAASAHDAALVHRELRTFLLGHVDQAKADARFQATGCCSYRSPTHSFFAWVRGPSADHTSCPYSFALMCALLGNGSSGGGSERADCFPAADQKYFAAALCRHLATMCRLYNDAGSVARDRAEGTLNGLDFDEFAGFTLQSSAV</sequence>
<dbReference type="eggNOG" id="ENOG502QQN6">
    <property type="taxonomic scope" value="Eukaryota"/>
</dbReference>
<dbReference type="GO" id="GO:0000287">
    <property type="term" value="F:magnesium ion binding"/>
    <property type="evidence" value="ECO:0007669"/>
    <property type="project" value="TreeGrafter"/>
</dbReference>
<evidence type="ECO:0000313" key="2">
    <source>
        <dbReference type="EMBL" id="EOD52872.1"/>
    </source>
</evidence>
<dbReference type="PANTHER" id="PTHR31739">
    <property type="entry name" value="ENT-COPALYL DIPHOSPHATE SYNTHASE, CHLOROPLASTIC"/>
    <property type="match status" value="1"/>
</dbReference>
<gene>
    <name evidence="2" type="ORF">UCRNP2_329</name>
</gene>
<reference evidence="3" key="1">
    <citation type="journal article" date="2013" name="Genome Announc.">
        <title>Draft genome sequence of Neofusicoccum parvum isolate UCR-NP2, a fungal vascular pathogen associated with grapevine cankers.</title>
        <authorList>
            <person name="Blanco-Ulate B."/>
            <person name="Rolshausen P."/>
            <person name="Cantu D."/>
        </authorList>
    </citation>
    <scope>NUCLEOTIDE SEQUENCE [LARGE SCALE GENOMIC DNA]</scope>
    <source>
        <strain evidence="3">UCR-NP2</strain>
    </source>
</reference>
<comment type="similarity">
    <text evidence="1">Belongs to the terpene synthase family.</text>
</comment>
<dbReference type="Proteomes" id="UP000013521">
    <property type="component" value="Unassembled WGS sequence"/>
</dbReference>
<dbReference type="InterPro" id="IPR008930">
    <property type="entry name" value="Terpenoid_cyclase/PrenylTrfase"/>
</dbReference>
<name>R1EZ15_BOTPV</name>
<organism evidence="2 3">
    <name type="scientific">Botryosphaeria parva (strain UCR-NP2)</name>
    <name type="common">Grapevine canker fungus</name>
    <name type="synonym">Neofusicoccum parvum</name>
    <dbReference type="NCBI Taxonomy" id="1287680"/>
    <lineage>
        <taxon>Eukaryota</taxon>
        <taxon>Fungi</taxon>
        <taxon>Dikarya</taxon>
        <taxon>Ascomycota</taxon>
        <taxon>Pezizomycotina</taxon>
        <taxon>Dothideomycetes</taxon>
        <taxon>Dothideomycetes incertae sedis</taxon>
        <taxon>Botryosphaeriales</taxon>
        <taxon>Botryosphaeriaceae</taxon>
        <taxon>Neofusicoccum</taxon>
    </lineage>
</organism>
<dbReference type="SUPFAM" id="SSF48239">
    <property type="entry name" value="Terpenoid cyclases/Protein prenyltransferases"/>
    <property type="match status" value="1"/>
</dbReference>
<protein>
    <submittedName>
        <fullName evidence="2">Putative copalyl diphosphate synthase protein</fullName>
    </submittedName>
</protein>
<dbReference type="STRING" id="1287680.R1EZ15"/>
<accession>R1EZ15</accession>
<dbReference type="GO" id="GO:0016102">
    <property type="term" value="P:diterpenoid biosynthetic process"/>
    <property type="evidence" value="ECO:0007669"/>
    <property type="project" value="TreeGrafter"/>
</dbReference>
<dbReference type="Gene3D" id="1.50.10.160">
    <property type="match status" value="1"/>
</dbReference>
<dbReference type="Gene3D" id="1.50.10.20">
    <property type="match status" value="1"/>
</dbReference>
<proteinExistence type="inferred from homology"/>
<dbReference type="EMBL" id="KB915680">
    <property type="protein sequence ID" value="EOD52872.1"/>
    <property type="molecule type" value="Genomic_DNA"/>
</dbReference>
<dbReference type="KEGG" id="npa:UCRNP2_329"/>
<evidence type="ECO:0000313" key="3">
    <source>
        <dbReference type="Proteomes" id="UP000013521"/>
    </source>
</evidence>
<dbReference type="InterPro" id="IPR050148">
    <property type="entry name" value="Terpene_synthase-like"/>
</dbReference>
<dbReference type="OrthoDB" id="2343925at2759"/>
<dbReference type="OMA" id="PFTWTAC"/>
<evidence type="ECO:0000256" key="1">
    <source>
        <dbReference type="ARBA" id="ARBA00006333"/>
    </source>
</evidence>
<dbReference type="AlphaFoldDB" id="R1EZ15"/>
<dbReference type="PANTHER" id="PTHR31739:SF25">
    <property type="entry name" value="(E,E)-GERANYLLINALOOL SYNTHASE"/>
    <property type="match status" value="1"/>
</dbReference>
<dbReference type="HOGENOM" id="CLU_005861_0_0_1"/>